<feature type="transmembrane region" description="Helical" evidence="1">
    <location>
        <begin position="304"/>
        <end position="325"/>
    </location>
</feature>
<accession>Q2L2K8</accession>
<proteinExistence type="predicted"/>
<evidence type="ECO:0000256" key="1">
    <source>
        <dbReference type="SAM" id="Phobius"/>
    </source>
</evidence>
<gene>
    <name evidence="2" type="ordered locus">BAV1408</name>
</gene>
<keyword evidence="3" id="KW-1185">Reference proteome</keyword>
<name>Q2L2K8_BORA1</name>
<dbReference type="STRING" id="360910.BAV1408"/>
<keyword evidence="1" id="KW-0472">Membrane</keyword>
<protein>
    <submittedName>
        <fullName evidence="2">Permease</fullName>
    </submittedName>
</protein>
<evidence type="ECO:0000313" key="2">
    <source>
        <dbReference type="EMBL" id="CAJ49017.1"/>
    </source>
</evidence>
<dbReference type="HOGENOM" id="CLU_062018_0_0_4"/>
<feature type="transmembrane region" description="Helical" evidence="1">
    <location>
        <begin position="277"/>
        <end position="298"/>
    </location>
</feature>
<dbReference type="EMBL" id="AM167904">
    <property type="protein sequence ID" value="CAJ49017.1"/>
    <property type="molecule type" value="Genomic_DNA"/>
</dbReference>
<keyword evidence="1" id="KW-1133">Transmembrane helix</keyword>
<feature type="transmembrane region" description="Helical" evidence="1">
    <location>
        <begin position="191"/>
        <end position="214"/>
    </location>
</feature>
<keyword evidence="1" id="KW-0812">Transmembrane</keyword>
<dbReference type="KEGG" id="bav:BAV1408"/>
<dbReference type="Proteomes" id="UP000001977">
    <property type="component" value="Chromosome"/>
</dbReference>
<evidence type="ECO:0000313" key="3">
    <source>
        <dbReference type="Proteomes" id="UP000001977"/>
    </source>
</evidence>
<feature type="non-terminal residue" evidence="2">
    <location>
        <position position="1"/>
    </location>
</feature>
<feature type="transmembrane region" description="Helical" evidence="1">
    <location>
        <begin position="31"/>
        <end position="48"/>
    </location>
</feature>
<reference evidence="2 3" key="1">
    <citation type="journal article" date="2006" name="J. Bacteriol.">
        <title>Comparison of the genome sequence of the poultry pathogen Bordetella avium with those of B. bronchiseptica, B. pertussis, and B. parapertussis reveals extensive diversity in surface structures associated with host interaction.</title>
        <authorList>
            <person name="Sebaihia M."/>
            <person name="Preston A."/>
            <person name="Maskell D.J."/>
            <person name="Kuzmiak H."/>
            <person name="Connell T.D."/>
            <person name="King N.D."/>
            <person name="Orndorff P.E."/>
            <person name="Miyamoto D.M."/>
            <person name="Thomson N.R."/>
            <person name="Harris D."/>
            <person name="Goble A."/>
            <person name="Lord A."/>
            <person name="Murphy L."/>
            <person name="Quail M.A."/>
            <person name="Rutter S."/>
            <person name="Squares R."/>
            <person name="Squares S."/>
            <person name="Woodward J."/>
            <person name="Parkhill J."/>
            <person name="Temple L.M."/>
        </authorList>
    </citation>
    <scope>NUCLEOTIDE SEQUENCE [LARGE SCALE GENOMIC DNA]</scope>
    <source>
        <strain evidence="2 3">197N</strain>
    </source>
</reference>
<feature type="transmembrane region" description="Helical" evidence="1">
    <location>
        <begin position="138"/>
        <end position="159"/>
    </location>
</feature>
<organism evidence="2 3">
    <name type="scientific">Bordetella avium (strain 197N)</name>
    <dbReference type="NCBI Taxonomy" id="360910"/>
    <lineage>
        <taxon>Bacteria</taxon>
        <taxon>Pseudomonadati</taxon>
        <taxon>Pseudomonadota</taxon>
        <taxon>Betaproteobacteria</taxon>
        <taxon>Burkholderiales</taxon>
        <taxon>Alcaligenaceae</taxon>
        <taxon>Bordetella</taxon>
    </lineage>
</organism>
<dbReference type="AlphaFoldDB" id="Q2L2K8"/>
<feature type="transmembrane region" description="Helical" evidence="1">
    <location>
        <begin position="79"/>
        <end position="102"/>
    </location>
</feature>
<dbReference type="eggNOG" id="COG3366">
    <property type="taxonomic scope" value="Bacteria"/>
</dbReference>
<sequence length="332" mass="35747">VLRCAFAICCRLYSDQINAMRDYAQHLLRRSLRLFFTLAKVMLPIMLLVQIGQWLGWVDALGRVFGPVMGLLNLPAQAALIWMASVFVGVYGALAVLASLAAGLEMTAAQFSALASMILFAHSLPVEQAIVRRAGASFWATAALRLGAAISYGGAVSWACNAMGWLSQPVSFEWLQGADMAGDPAHLSVGAWLQGTATSLALTFVVITVLLVLLDIMDRSGLTRALRRGLTPVLRWSGLEPQVAPVTMLGVLLGLSYGGALIIEEAQRQQFSARTRFLALSWLSLSHSLIEDTLLLVAVGANGWIVLLGRVLLTLLVVAALARLWRPDARPA</sequence>